<proteinExistence type="predicted"/>
<dbReference type="InterPro" id="IPR029151">
    <property type="entry name" value="Sensor-like_sf"/>
</dbReference>
<dbReference type="SMART" id="SM00283">
    <property type="entry name" value="MA"/>
    <property type="match status" value="1"/>
</dbReference>
<dbReference type="Pfam" id="PF00015">
    <property type="entry name" value="MCPsignal"/>
    <property type="match status" value="1"/>
</dbReference>
<dbReference type="InterPro" id="IPR004089">
    <property type="entry name" value="MCPsignal_dom"/>
</dbReference>
<dbReference type="Gene3D" id="1.10.287.950">
    <property type="entry name" value="Methyl-accepting chemotaxis protein"/>
    <property type="match status" value="1"/>
</dbReference>
<name>A0ABS1TF09_9CLOT</name>
<evidence type="ECO:0000256" key="2">
    <source>
        <dbReference type="PROSITE-ProRule" id="PRU00284"/>
    </source>
</evidence>
<organism evidence="4 5">
    <name type="scientific">Clostridium rhizosphaerae</name>
    <dbReference type="NCBI Taxonomy" id="2803861"/>
    <lineage>
        <taxon>Bacteria</taxon>
        <taxon>Bacillati</taxon>
        <taxon>Bacillota</taxon>
        <taxon>Clostridia</taxon>
        <taxon>Eubacteriales</taxon>
        <taxon>Clostridiaceae</taxon>
        <taxon>Clostridium</taxon>
    </lineage>
</organism>
<accession>A0ABS1TF09</accession>
<keyword evidence="5" id="KW-1185">Reference proteome</keyword>
<dbReference type="SUPFAM" id="SSF58104">
    <property type="entry name" value="Methyl-accepting chemotaxis protein (MCP) signaling domain"/>
    <property type="match status" value="1"/>
</dbReference>
<dbReference type="Proteomes" id="UP000632377">
    <property type="component" value="Unassembled WGS sequence"/>
</dbReference>
<dbReference type="PANTHER" id="PTHR32089">
    <property type="entry name" value="METHYL-ACCEPTING CHEMOTAXIS PROTEIN MCPB"/>
    <property type="match status" value="1"/>
</dbReference>
<dbReference type="PANTHER" id="PTHR32089:SF112">
    <property type="entry name" value="LYSOZYME-LIKE PROTEIN-RELATED"/>
    <property type="match status" value="1"/>
</dbReference>
<evidence type="ECO:0000313" key="4">
    <source>
        <dbReference type="EMBL" id="MBL4937662.1"/>
    </source>
</evidence>
<protein>
    <recommendedName>
        <fullName evidence="3">Methyl-accepting transducer domain-containing protein</fullName>
    </recommendedName>
</protein>
<comment type="caution">
    <text evidence="4">The sequence shown here is derived from an EMBL/GenBank/DDBJ whole genome shotgun (WGS) entry which is preliminary data.</text>
</comment>
<evidence type="ECO:0000313" key="5">
    <source>
        <dbReference type="Proteomes" id="UP000632377"/>
    </source>
</evidence>
<reference evidence="4 5" key="1">
    <citation type="submission" date="2021-01" db="EMBL/GenBank/DDBJ databases">
        <title>Genome public.</title>
        <authorList>
            <person name="Liu C."/>
            <person name="Sun Q."/>
        </authorList>
    </citation>
    <scope>NUCLEOTIDE SEQUENCE [LARGE SCALE GENOMIC DNA]</scope>
    <source>
        <strain evidence="4 5">YIM B02515</strain>
    </source>
</reference>
<sequence length="279" mass="30720">MAVNLNNQINVLDCFYIILDQLPLLFEDEISFSLTDREKFIKFKISENMGAIAKVGDPIPKDDVLMKAIKNDRVFAITTDRATTGFNIRVVAVPIKDNAGDIVGALSYGRSLKNSNDVLDLSKKLVDATIQIANTIEVINKQTQNIVKTNSSIQTDIEETLEQSKKTDDIIRIVNQISSQTNLLGLNAAIEASKAGEYGRGFSVVATEVRKLSVNSKSSINEINVILNTINNSIVKIEKNIDNTINSSNVQADAIQNITESIKSLKETASMLENMTNRL</sequence>
<dbReference type="PROSITE" id="PS50111">
    <property type="entry name" value="CHEMOTAXIS_TRANSDUC_2"/>
    <property type="match status" value="1"/>
</dbReference>
<dbReference type="RefSeq" id="WP_202750414.1">
    <property type="nucleotide sequence ID" value="NZ_JAESWC010000015.1"/>
</dbReference>
<dbReference type="EMBL" id="JAESWC010000015">
    <property type="protein sequence ID" value="MBL4937662.1"/>
    <property type="molecule type" value="Genomic_DNA"/>
</dbReference>
<gene>
    <name evidence="4" type="ORF">JK636_18285</name>
</gene>
<dbReference type="SUPFAM" id="SSF103190">
    <property type="entry name" value="Sensory domain-like"/>
    <property type="match status" value="1"/>
</dbReference>
<evidence type="ECO:0000259" key="3">
    <source>
        <dbReference type="PROSITE" id="PS50111"/>
    </source>
</evidence>
<feature type="domain" description="Methyl-accepting transducer" evidence="3">
    <location>
        <begin position="141"/>
        <end position="279"/>
    </location>
</feature>
<evidence type="ECO:0000256" key="1">
    <source>
        <dbReference type="ARBA" id="ARBA00023224"/>
    </source>
</evidence>
<keyword evidence="1 2" id="KW-0807">Transducer</keyword>